<dbReference type="OrthoDB" id="2155814at2"/>
<dbReference type="InterPro" id="IPR014963">
    <property type="entry name" value="UPF0302_N"/>
</dbReference>
<dbReference type="EMBL" id="WNHB01000005">
    <property type="protein sequence ID" value="MTT31283.1"/>
    <property type="molecule type" value="Genomic_DNA"/>
</dbReference>
<dbReference type="Pfam" id="PF08864">
    <property type="entry name" value="UPF0302"/>
    <property type="match status" value="1"/>
</dbReference>
<dbReference type="Pfam" id="PF08858">
    <property type="entry name" value="IDEAL"/>
    <property type="match status" value="1"/>
</dbReference>
<dbReference type="AlphaFoldDB" id="A0A6N8CQA6"/>
<protein>
    <submittedName>
        <fullName evidence="2">IDEAL domain-containing protein</fullName>
    </submittedName>
</protein>
<proteinExistence type="predicted"/>
<organism evidence="2 3">
    <name type="scientific">Terrilactibacillus tamarindi</name>
    <dbReference type="NCBI Taxonomy" id="2599694"/>
    <lineage>
        <taxon>Bacteria</taxon>
        <taxon>Bacillati</taxon>
        <taxon>Bacillota</taxon>
        <taxon>Bacilli</taxon>
        <taxon>Bacillales</taxon>
        <taxon>Bacillaceae</taxon>
        <taxon>Terrilactibacillus</taxon>
    </lineage>
</organism>
<dbReference type="InterPro" id="IPR027393">
    <property type="entry name" value="Virus_scaffolding_prot_C"/>
</dbReference>
<evidence type="ECO:0000259" key="1">
    <source>
        <dbReference type="SMART" id="SM00914"/>
    </source>
</evidence>
<evidence type="ECO:0000313" key="2">
    <source>
        <dbReference type="EMBL" id="MTT31283.1"/>
    </source>
</evidence>
<dbReference type="SMART" id="SM00914">
    <property type="entry name" value="IDEAL"/>
    <property type="match status" value="1"/>
</dbReference>
<comment type="caution">
    <text evidence="2">The sequence shown here is derived from an EMBL/GenBank/DDBJ whole genome shotgun (WGS) entry which is preliminary data.</text>
</comment>
<evidence type="ECO:0000313" key="3">
    <source>
        <dbReference type="Proteomes" id="UP000440978"/>
    </source>
</evidence>
<dbReference type="PIRSF" id="PIRSF007165">
    <property type="entry name" value="UCP007165"/>
    <property type="match status" value="1"/>
</dbReference>
<keyword evidence="3" id="KW-1185">Reference proteome</keyword>
<name>A0A6N8CQA6_9BACI</name>
<dbReference type="InterPro" id="IPR011188">
    <property type="entry name" value="UPF0302"/>
</dbReference>
<accession>A0A6N8CQA6</accession>
<dbReference type="InterPro" id="IPR014957">
    <property type="entry name" value="IDEAL_dom"/>
</dbReference>
<feature type="domain" description="IDEAL" evidence="1">
    <location>
        <begin position="162"/>
        <end position="198"/>
    </location>
</feature>
<dbReference type="Gene3D" id="4.10.810.10">
    <property type="entry name" value="Virus Scaffolding Protein, Chain A"/>
    <property type="match status" value="1"/>
</dbReference>
<dbReference type="InterPro" id="IPR038091">
    <property type="entry name" value="UPF0302_N_sf"/>
</dbReference>
<sequence>MYVLMSFIHLTRNDAVKNKWREMRSLEQLISLEKKRKFLKWLIERRQLRSRETVWLLNYVMDEDDLLKIFRFVDNAQGLSRSIILSEKWTSSYPFEYIKHQVRTTDPERAFHDIRLNQEEPIYIQVNLSSHQPTDEFLAVMEESPNADVYIHHRYGHCVEQILSKAEVSFQKRKLDAEINKALDQFDKGKFEELSRALTELKANYPTLI</sequence>
<gene>
    <name evidence="2" type="ORF">GMB86_04530</name>
</gene>
<dbReference type="Proteomes" id="UP000440978">
    <property type="component" value="Unassembled WGS sequence"/>
</dbReference>
<reference evidence="2 3" key="1">
    <citation type="submission" date="2019-11" db="EMBL/GenBank/DDBJ databases">
        <title>Terrilactibacillus tamarindus sp. nov. BCM23-1 isolated from bark of Tamarindus indica.</title>
        <authorList>
            <person name="Kingkaew E."/>
            <person name="Tanasupawat S."/>
        </authorList>
    </citation>
    <scope>NUCLEOTIDE SEQUENCE [LARGE SCALE GENOMIC DNA]</scope>
    <source>
        <strain evidence="2 3">BCM23-1</strain>
    </source>
</reference>
<dbReference type="Gene3D" id="3.40.1530.30">
    <property type="entry name" value="Uncharacterised family UPF0302, N-terminal domain"/>
    <property type="match status" value="1"/>
</dbReference>